<organism evidence="10 11">
    <name type="scientific">Owenia fusiformis</name>
    <name type="common">Polychaete worm</name>
    <dbReference type="NCBI Taxonomy" id="6347"/>
    <lineage>
        <taxon>Eukaryota</taxon>
        <taxon>Metazoa</taxon>
        <taxon>Spiralia</taxon>
        <taxon>Lophotrochozoa</taxon>
        <taxon>Annelida</taxon>
        <taxon>Polychaeta</taxon>
        <taxon>Sedentaria</taxon>
        <taxon>Canalipalpata</taxon>
        <taxon>Sabellida</taxon>
        <taxon>Oweniida</taxon>
        <taxon>Oweniidae</taxon>
        <taxon>Owenia</taxon>
    </lineage>
</organism>
<comment type="caution">
    <text evidence="10">The sequence shown here is derived from an EMBL/GenBank/DDBJ whole genome shotgun (WGS) entry which is preliminary data.</text>
</comment>
<dbReference type="AlphaFoldDB" id="A0A8J1UJ17"/>
<keyword evidence="3" id="KW-0805">Transcription regulation</keyword>
<feature type="compositionally biased region" description="Polar residues" evidence="9">
    <location>
        <begin position="186"/>
        <end position="204"/>
    </location>
</feature>
<feature type="region of interest" description="Disordered" evidence="9">
    <location>
        <begin position="186"/>
        <end position="217"/>
    </location>
</feature>
<dbReference type="PANTHER" id="PTHR12198:SF0">
    <property type="entry name" value="HOMEOBOX PROTEIN PROSPERO"/>
    <property type="match status" value="1"/>
</dbReference>
<accession>A0A8J1UJ17</accession>
<evidence type="ECO:0000256" key="6">
    <source>
        <dbReference type="ARBA" id="ARBA00023163"/>
    </source>
</evidence>
<dbReference type="Gene3D" id="1.10.10.500">
    <property type="entry name" value="Homeo-prospero domain"/>
    <property type="match status" value="1"/>
</dbReference>
<feature type="region of interest" description="Disordered" evidence="9">
    <location>
        <begin position="686"/>
        <end position="745"/>
    </location>
</feature>
<feature type="compositionally biased region" description="Acidic residues" evidence="9">
    <location>
        <begin position="76"/>
        <end position="86"/>
    </location>
</feature>
<evidence type="ECO:0000256" key="5">
    <source>
        <dbReference type="ARBA" id="ARBA00023155"/>
    </source>
</evidence>
<sequence>MSTLETSHKHHTLANYNTQDPASNMHNTSKEIKHQNTSFSCDTFSEDFEKNNDMEFQDKQESVENGHNNNKSESGDINEEFDEESESQIDVGMDTEMKHSAPEINTNKKTEDMNSELSLQERAFRHHLEMRRESPLSPETSRLLREILQGKEKHFQERIANGEIPSSDSALISKFLQQENRLLQNGNDVENDDVSLQSVSPAETSSDESDQENSQPKLMTNCSVDYSKANGQSGNTDQIVSHDSIKIKGERVDNIISSLSRISPSRALSDMAGNQVEGRSRKRKSYIPQQHDASGTDSSGNKYCKTEKDFLRVQLKDMQKQLKTMQKKYVDLYENASTDQSELSDYDTEKTKLDNFRNGERKVLNSSPFMNQATKIVKETDRKINLAMLSEKPDLQKFAHLLKSEIASSIGSVVDNIVSKFVEKQQHVEEMKKKVQEEKEKVQQEQKSPLQRPGLSPVGPVGPHSHPIFQPHKLLSPHQPPHLNFKSSNAQMSDTMTHNAIKSKVAEKVHSRVTDSQPQSENNLSIRVPSFDHARFESRFREREGLPPHHIPPHSLHSAFPGFPYFPSTHHLPPTQIPMLPPPYNKDIEQTEPISLVMNTPKRKRTKVTDTRLSPRAARQLLSEPNGNGSIRDLNREFGMMHKEMKEELQKRDGFYPSMGLNLPTSVAIPNPGLMHSDVLAMYSQRGPGSAFSERPPSSHHSPPTGENGSPHIARVPCDQSPFQMREMSSLSREDNNSSPSEGSYYDGCQTITLTPMHLRKAKLMFFYSRYPSSAILKVYFPDVKFNKNNTAQLVKWFSNFREFYYIQMEKYARQALAEGVKNAEDLIVTTDSELYRVLNLHYNRNNQIEVPDNFRLVNQATLREFFKSIQQGKDMEQSWKKQIYKIIARLDDTLPEYFKSPNWMDQLADM</sequence>
<feature type="compositionally biased region" description="Polar residues" evidence="9">
    <location>
        <begin position="14"/>
        <end position="27"/>
    </location>
</feature>
<reference evidence="10" key="1">
    <citation type="submission" date="2022-03" db="EMBL/GenBank/DDBJ databases">
        <authorList>
            <person name="Martin C."/>
        </authorList>
    </citation>
    <scope>NUCLEOTIDE SEQUENCE</scope>
</reference>
<dbReference type="OrthoDB" id="10038576at2759"/>
<dbReference type="GO" id="GO:0005634">
    <property type="term" value="C:nucleus"/>
    <property type="evidence" value="ECO:0007669"/>
    <property type="project" value="UniProtKB-SubCell"/>
</dbReference>
<keyword evidence="11" id="KW-1185">Reference proteome</keyword>
<dbReference type="SUPFAM" id="SSF46689">
    <property type="entry name" value="Homeodomain-like"/>
    <property type="match status" value="1"/>
</dbReference>
<feature type="region of interest" description="Disordered" evidence="9">
    <location>
        <begin position="60"/>
        <end position="86"/>
    </location>
</feature>
<evidence type="ECO:0000256" key="4">
    <source>
        <dbReference type="ARBA" id="ARBA00023125"/>
    </source>
</evidence>
<dbReference type="InterPro" id="IPR039350">
    <property type="entry name" value="Prospero_homeodomain"/>
</dbReference>
<gene>
    <name evidence="10" type="ORF">OFUS_LOCUS17273</name>
</gene>
<keyword evidence="2" id="KW-0217">Developmental protein</keyword>
<keyword evidence="5" id="KW-0371">Homeobox</keyword>
<evidence type="ECO:0000256" key="8">
    <source>
        <dbReference type="SAM" id="Coils"/>
    </source>
</evidence>
<dbReference type="GO" id="GO:0048468">
    <property type="term" value="P:cell development"/>
    <property type="evidence" value="ECO:0007669"/>
    <property type="project" value="UniProtKB-ARBA"/>
</dbReference>
<evidence type="ECO:0000256" key="2">
    <source>
        <dbReference type="ARBA" id="ARBA00022473"/>
    </source>
</evidence>
<dbReference type="EMBL" id="CAIIXF020000008">
    <property type="protein sequence ID" value="CAH1792286.1"/>
    <property type="molecule type" value="Genomic_DNA"/>
</dbReference>
<dbReference type="GO" id="GO:0000978">
    <property type="term" value="F:RNA polymerase II cis-regulatory region sequence-specific DNA binding"/>
    <property type="evidence" value="ECO:0007669"/>
    <property type="project" value="TreeGrafter"/>
</dbReference>
<evidence type="ECO:0000256" key="7">
    <source>
        <dbReference type="ARBA" id="ARBA00023242"/>
    </source>
</evidence>
<feature type="compositionally biased region" description="Polar residues" evidence="9">
    <location>
        <begin position="287"/>
        <end position="301"/>
    </location>
</feature>
<feature type="compositionally biased region" description="Basic and acidic residues" evidence="9">
    <location>
        <begin position="432"/>
        <end position="444"/>
    </location>
</feature>
<feature type="region of interest" description="Disordered" evidence="9">
    <location>
        <begin position="432"/>
        <end position="463"/>
    </location>
</feature>
<dbReference type="PANTHER" id="PTHR12198">
    <property type="entry name" value="HOMEOBOX PROTEIN PROSPERO/PROX-1/CEH-26"/>
    <property type="match status" value="1"/>
</dbReference>
<dbReference type="InterPro" id="IPR037131">
    <property type="entry name" value="Homeo_prospero_dom_sf"/>
</dbReference>
<evidence type="ECO:0000256" key="3">
    <source>
        <dbReference type="ARBA" id="ARBA00023015"/>
    </source>
</evidence>
<dbReference type="InterPro" id="IPR023082">
    <property type="entry name" value="Homeo_prospero_dom"/>
</dbReference>
<evidence type="ECO:0000256" key="9">
    <source>
        <dbReference type="SAM" id="MobiDB-lite"/>
    </source>
</evidence>
<dbReference type="GO" id="GO:0010001">
    <property type="term" value="P:glial cell differentiation"/>
    <property type="evidence" value="ECO:0007669"/>
    <property type="project" value="UniProtKB-ARBA"/>
</dbReference>
<proteinExistence type="predicted"/>
<keyword evidence="4" id="KW-0238">DNA-binding</keyword>
<dbReference type="Pfam" id="PF05044">
    <property type="entry name" value="HPD"/>
    <property type="match status" value="1"/>
</dbReference>
<keyword evidence="8" id="KW-0175">Coiled coil</keyword>
<evidence type="ECO:0000313" key="10">
    <source>
        <dbReference type="EMBL" id="CAH1792286.1"/>
    </source>
</evidence>
<keyword evidence="6" id="KW-0804">Transcription</keyword>
<evidence type="ECO:0000256" key="1">
    <source>
        <dbReference type="ARBA" id="ARBA00004123"/>
    </source>
</evidence>
<dbReference type="InterPro" id="IPR009057">
    <property type="entry name" value="Homeodomain-like_sf"/>
</dbReference>
<dbReference type="Proteomes" id="UP000749559">
    <property type="component" value="Unassembled WGS sequence"/>
</dbReference>
<dbReference type="FunFam" id="1.10.10.500:FF:000002">
    <property type="entry name" value="Prospero homeobox 3"/>
    <property type="match status" value="1"/>
</dbReference>
<comment type="subcellular location">
    <subcellularLocation>
        <location evidence="1">Nucleus</location>
    </subcellularLocation>
</comment>
<feature type="coiled-coil region" evidence="8">
    <location>
        <begin position="308"/>
        <end position="335"/>
    </location>
</feature>
<evidence type="ECO:0000313" key="11">
    <source>
        <dbReference type="Proteomes" id="UP000749559"/>
    </source>
</evidence>
<name>A0A8J1UJ17_OWEFU</name>
<feature type="region of interest" description="Disordered" evidence="9">
    <location>
        <begin position="266"/>
        <end position="301"/>
    </location>
</feature>
<protein>
    <submittedName>
        <fullName evidence="10">Uncharacterized protein</fullName>
    </submittedName>
</protein>
<feature type="region of interest" description="Disordered" evidence="9">
    <location>
        <begin position="1"/>
        <end position="37"/>
    </location>
</feature>
<dbReference type="GO" id="GO:0000981">
    <property type="term" value="F:DNA-binding transcription factor activity, RNA polymerase II-specific"/>
    <property type="evidence" value="ECO:0007669"/>
    <property type="project" value="TreeGrafter"/>
</dbReference>
<keyword evidence="7" id="KW-0539">Nucleus</keyword>
<feature type="compositionally biased region" description="Polar residues" evidence="9">
    <location>
        <begin position="721"/>
        <end position="742"/>
    </location>
</feature>
<dbReference type="PROSITE" id="PS51818">
    <property type="entry name" value="HOMEO_PROSPERO"/>
    <property type="match status" value="1"/>
</dbReference>